<evidence type="ECO:0000313" key="3">
    <source>
        <dbReference type="Proteomes" id="UP000823964"/>
    </source>
</evidence>
<proteinExistence type="predicted"/>
<protein>
    <recommendedName>
        <fullName evidence="4">F5/8 type C domain-containing protein</fullName>
    </recommendedName>
</protein>
<feature type="region of interest" description="Disordered" evidence="1">
    <location>
        <begin position="37"/>
        <end position="124"/>
    </location>
</feature>
<comment type="caution">
    <text evidence="2">The sequence shown here is derived from an EMBL/GenBank/DDBJ whole genome shotgun (WGS) entry which is preliminary data.</text>
</comment>
<accession>A0A9D1VBE0</accession>
<dbReference type="Proteomes" id="UP000823964">
    <property type="component" value="Unassembled WGS sequence"/>
</dbReference>
<gene>
    <name evidence="2" type="ORF">H9862_05655</name>
</gene>
<reference evidence="2" key="1">
    <citation type="journal article" date="2021" name="PeerJ">
        <title>Extensive microbial diversity within the chicken gut microbiome revealed by metagenomics and culture.</title>
        <authorList>
            <person name="Gilroy R."/>
            <person name="Ravi A."/>
            <person name="Getino M."/>
            <person name="Pursley I."/>
            <person name="Horton D.L."/>
            <person name="Alikhan N.F."/>
            <person name="Baker D."/>
            <person name="Gharbi K."/>
            <person name="Hall N."/>
            <person name="Watson M."/>
            <person name="Adriaenssens E.M."/>
            <person name="Foster-Nyarko E."/>
            <person name="Jarju S."/>
            <person name="Secka A."/>
            <person name="Antonio M."/>
            <person name="Oren A."/>
            <person name="Chaudhuri R.R."/>
            <person name="La Ragione R."/>
            <person name="Hildebrand F."/>
            <person name="Pallen M.J."/>
        </authorList>
    </citation>
    <scope>NUCLEOTIDE SEQUENCE</scope>
    <source>
        <strain evidence="2">14975</strain>
    </source>
</reference>
<dbReference type="EMBL" id="DXFQ01000099">
    <property type="protein sequence ID" value="HIX20073.1"/>
    <property type="molecule type" value="Genomic_DNA"/>
</dbReference>
<dbReference type="AlphaFoldDB" id="A0A9D1VBE0"/>
<evidence type="ECO:0000256" key="1">
    <source>
        <dbReference type="SAM" id="MobiDB-lite"/>
    </source>
</evidence>
<feature type="compositionally biased region" description="Low complexity" evidence="1">
    <location>
        <begin position="77"/>
        <end position="86"/>
    </location>
</feature>
<organism evidence="2 3">
    <name type="scientific">Candidatus Akkermansia intestinigallinarum</name>
    <dbReference type="NCBI Taxonomy" id="2838431"/>
    <lineage>
        <taxon>Bacteria</taxon>
        <taxon>Pseudomonadati</taxon>
        <taxon>Verrucomicrobiota</taxon>
        <taxon>Verrucomicrobiia</taxon>
        <taxon>Verrucomicrobiales</taxon>
        <taxon>Akkermansiaceae</taxon>
        <taxon>Akkermansia</taxon>
    </lineage>
</organism>
<feature type="compositionally biased region" description="Acidic residues" evidence="1">
    <location>
        <begin position="96"/>
        <end position="109"/>
    </location>
</feature>
<name>A0A9D1VBE0_9BACT</name>
<evidence type="ECO:0008006" key="4">
    <source>
        <dbReference type="Google" id="ProtNLM"/>
    </source>
</evidence>
<evidence type="ECO:0000313" key="2">
    <source>
        <dbReference type="EMBL" id="HIX20073.1"/>
    </source>
</evidence>
<sequence length="908" mass="101670">MKRSVSLLFFFVFLALLAGFICYPGFYQLPKPIAALQPSPQGPSASPDAAPSETPSGDGFVPLPDQGGIVIDESDSAGDGSSPDASGGDDGALVDSWDDGSWDEEDSDDGQALATERDPNSYMPEEQGAVPQHFLEHNVPVDPKQMKLPGVYSQGELRQVRRRGDKLAEVLAKEAKESDRKGYYHANDVTSAQWANAEALREQLLARVTAGLAQADSESMWNYLREPANRLDVARLLLIEKAGAAAVSKVAQSGMGGRLLEEMGNDLEWMYGLLYSGPTQKLDVALTYLAAIYARHSEDWHDRLLRRVATTTALEFAREGWPEKEMLARCSYYYNSARQGRLNVLFDSLQYWETRLVTGCTEYDGWGSVRSLTWQRDNVRLPVQGYLNAYDQVQYRLVNVAGDSIFTGEYLAPIRKYTRNITALAHREMGGVCGACSHYGAYGALAAGLPAMTMGEPGHCAYVVRVNGKWEKSYTIYWQHGMHKTFWGETDWDFLELMQQLYSDRFRTLASDQMLALAELLASQRKVTSAATAFFEAVVVQPLHWEGWLRYTGYLKKQGPMNKGKWREAHDLAVATMAETYHNASAILLRKYVYPTLLPLTEDPKERTKMFAAFFDQCEDFGTNRWDVAPLLNMQMDTFSTDKERISFMKATLKTLMSKPDYASSALAWGLDYIGSQPKTDESEELNEDFYKLVISALSRTRATGKNKDAAWASLGEAMATSADNKDRRAFQAIGKLALRKFRHNFPRNRFRFRAVSGKVVSSTGLIQTATTLTEEQRAQACLHWGVLQRTGGRMPGKFEGDAGVIVELEKLCEINGAVCLLAEDAKTDRNFRLESSEDGQNWQVLCAKAEVKGPVIRFVGDGKQKKTGRFVRMTREGAKYEPDIVGFYVYGRPMNYKKKRGERDEES</sequence>
<reference evidence="2" key="2">
    <citation type="submission" date="2021-04" db="EMBL/GenBank/DDBJ databases">
        <authorList>
            <person name="Gilroy R."/>
        </authorList>
    </citation>
    <scope>NUCLEOTIDE SEQUENCE</scope>
    <source>
        <strain evidence="2">14975</strain>
    </source>
</reference>